<dbReference type="AlphaFoldDB" id="A0AAD9XAH8"/>
<evidence type="ECO:0000313" key="2">
    <source>
        <dbReference type="Proteomes" id="UP001280121"/>
    </source>
</evidence>
<name>A0AAD9XAH8_9ROSI</name>
<proteinExistence type="predicted"/>
<keyword evidence="2" id="KW-1185">Reference proteome</keyword>
<gene>
    <name evidence="1" type="ORF">Ddye_008500</name>
</gene>
<organism evidence="1 2">
    <name type="scientific">Dipteronia dyeriana</name>
    <dbReference type="NCBI Taxonomy" id="168575"/>
    <lineage>
        <taxon>Eukaryota</taxon>
        <taxon>Viridiplantae</taxon>
        <taxon>Streptophyta</taxon>
        <taxon>Embryophyta</taxon>
        <taxon>Tracheophyta</taxon>
        <taxon>Spermatophyta</taxon>
        <taxon>Magnoliopsida</taxon>
        <taxon>eudicotyledons</taxon>
        <taxon>Gunneridae</taxon>
        <taxon>Pentapetalae</taxon>
        <taxon>rosids</taxon>
        <taxon>malvids</taxon>
        <taxon>Sapindales</taxon>
        <taxon>Sapindaceae</taxon>
        <taxon>Hippocastanoideae</taxon>
        <taxon>Acereae</taxon>
        <taxon>Dipteronia</taxon>
    </lineage>
</organism>
<sequence>MGGQVLDQFRSSLLPNVAEALVCRRDLILGNGGKCVKWVRVKRVTRVKSDPVRLD</sequence>
<dbReference type="Proteomes" id="UP001280121">
    <property type="component" value="Unassembled WGS sequence"/>
</dbReference>
<dbReference type="EMBL" id="JANJYI010000003">
    <property type="protein sequence ID" value="KAK2655448.1"/>
    <property type="molecule type" value="Genomic_DNA"/>
</dbReference>
<reference evidence="1" key="1">
    <citation type="journal article" date="2023" name="Plant J.">
        <title>Genome sequences and population genomics provide insights into the demographic history, inbreeding, and mutation load of two 'living fossil' tree species of Dipteronia.</title>
        <authorList>
            <person name="Feng Y."/>
            <person name="Comes H.P."/>
            <person name="Chen J."/>
            <person name="Zhu S."/>
            <person name="Lu R."/>
            <person name="Zhang X."/>
            <person name="Li P."/>
            <person name="Qiu J."/>
            <person name="Olsen K.M."/>
            <person name="Qiu Y."/>
        </authorList>
    </citation>
    <scope>NUCLEOTIDE SEQUENCE</scope>
    <source>
        <strain evidence="1">KIB01</strain>
    </source>
</reference>
<evidence type="ECO:0000313" key="1">
    <source>
        <dbReference type="EMBL" id="KAK2655448.1"/>
    </source>
</evidence>
<accession>A0AAD9XAH8</accession>
<protein>
    <submittedName>
        <fullName evidence="1">Uncharacterized protein</fullName>
    </submittedName>
</protein>
<comment type="caution">
    <text evidence="1">The sequence shown here is derived from an EMBL/GenBank/DDBJ whole genome shotgun (WGS) entry which is preliminary data.</text>
</comment>